<dbReference type="EMBL" id="JAFFZS010000007">
    <property type="protein sequence ID" value="MBN0044700.1"/>
    <property type="molecule type" value="Genomic_DNA"/>
</dbReference>
<protein>
    <submittedName>
        <fullName evidence="1">Uncharacterized protein</fullName>
    </submittedName>
</protein>
<dbReference type="Proteomes" id="UP000788262">
    <property type="component" value="Unassembled WGS sequence"/>
</dbReference>
<keyword evidence="2" id="KW-1185">Reference proteome</keyword>
<reference evidence="1 2" key="1">
    <citation type="submission" date="2021-02" db="EMBL/GenBank/DDBJ databases">
        <title>Whole genome sequencing of Streptomyces actuosus VRA1.</title>
        <authorList>
            <person name="Sen G."/>
            <person name="Sen A."/>
        </authorList>
    </citation>
    <scope>NUCLEOTIDE SEQUENCE [LARGE SCALE GENOMIC DNA]</scope>
    <source>
        <strain evidence="1 2">VRA1</strain>
    </source>
</reference>
<accession>A0ABS2VNU3</accession>
<comment type="caution">
    <text evidence="1">The sequence shown here is derived from an EMBL/GenBank/DDBJ whole genome shotgun (WGS) entry which is preliminary data.</text>
</comment>
<evidence type="ECO:0000313" key="2">
    <source>
        <dbReference type="Proteomes" id="UP000788262"/>
    </source>
</evidence>
<organism evidence="1 2">
    <name type="scientific">Streptomyces actuosus</name>
    <dbReference type="NCBI Taxonomy" id="1885"/>
    <lineage>
        <taxon>Bacteria</taxon>
        <taxon>Bacillati</taxon>
        <taxon>Actinomycetota</taxon>
        <taxon>Actinomycetes</taxon>
        <taxon>Kitasatosporales</taxon>
        <taxon>Streptomycetaceae</taxon>
        <taxon>Streptomyces</taxon>
    </lineage>
</organism>
<gene>
    <name evidence="1" type="ORF">JS756_11385</name>
</gene>
<proteinExistence type="predicted"/>
<evidence type="ECO:0000313" key="1">
    <source>
        <dbReference type="EMBL" id="MBN0044700.1"/>
    </source>
</evidence>
<name>A0ABS2VNU3_STRAS</name>
<sequence length="47" mass="5363">MMLERELNGEHPALADPTDYYPYEEQRAEIVVPEKPGSSVGRARFGR</sequence>